<dbReference type="PANTHER" id="PTHR30055">
    <property type="entry name" value="HTH-TYPE TRANSCRIPTIONAL REGULATOR RUTR"/>
    <property type="match status" value="1"/>
</dbReference>
<keyword evidence="3" id="KW-0804">Transcription</keyword>
<keyword evidence="7" id="KW-1185">Reference proteome</keyword>
<dbReference type="Proteomes" id="UP000001225">
    <property type="component" value="Chromosome"/>
</dbReference>
<dbReference type="Gene3D" id="1.10.10.60">
    <property type="entry name" value="Homeodomain-like"/>
    <property type="match status" value="1"/>
</dbReference>
<dbReference type="InterPro" id="IPR009057">
    <property type="entry name" value="Homeodomain-like_sf"/>
</dbReference>
<dbReference type="Gene3D" id="1.10.357.10">
    <property type="entry name" value="Tetracycline Repressor, domain 2"/>
    <property type="match status" value="1"/>
</dbReference>
<dbReference type="InterPro" id="IPR009100">
    <property type="entry name" value="AcylCoA_DH/oxidase_NM_dom_sf"/>
</dbReference>
<evidence type="ECO:0000256" key="2">
    <source>
        <dbReference type="ARBA" id="ARBA00023125"/>
    </source>
</evidence>
<dbReference type="EMBL" id="AM902716">
    <property type="protein sequence ID" value="CAP42276.1"/>
    <property type="molecule type" value="Genomic_DNA"/>
</dbReference>
<dbReference type="InterPro" id="IPR036250">
    <property type="entry name" value="AcylCo_DH-like_C"/>
</dbReference>
<dbReference type="SUPFAM" id="SSF56645">
    <property type="entry name" value="Acyl-CoA dehydrogenase NM domain-like"/>
    <property type="match status" value="1"/>
</dbReference>
<feature type="DNA-binding region" description="H-T-H motif" evidence="4">
    <location>
        <begin position="396"/>
        <end position="415"/>
    </location>
</feature>
<dbReference type="KEGG" id="bpt:Bpet1937"/>
<dbReference type="InterPro" id="IPR036271">
    <property type="entry name" value="Tet_transcr_reg_TetR-rel_C_sf"/>
</dbReference>
<dbReference type="GO" id="GO:0003700">
    <property type="term" value="F:DNA-binding transcription factor activity"/>
    <property type="evidence" value="ECO:0007669"/>
    <property type="project" value="TreeGrafter"/>
</dbReference>
<dbReference type="SUPFAM" id="SSF46689">
    <property type="entry name" value="Homeodomain-like"/>
    <property type="match status" value="1"/>
</dbReference>
<protein>
    <submittedName>
        <fullName evidence="6">Transcriptional regulator, TetR-family</fullName>
    </submittedName>
</protein>
<reference evidence="6 7" key="1">
    <citation type="journal article" date="2008" name="BMC Genomics">
        <title>The missing link: Bordetella petrii is endowed with both the metabolic versatility of environmental bacteria and virulence traits of pathogenic Bordetellae.</title>
        <authorList>
            <person name="Gross R."/>
            <person name="Guzman C.A."/>
            <person name="Sebaihia M."/>
            <person name="Martins Dos Santos V.A."/>
            <person name="Pieper D.H."/>
            <person name="Koebnik R."/>
            <person name="Lechner M."/>
            <person name="Bartels D."/>
            <person name="Buhrmester J."/>
            <person name="Choudhuri J.V."/>
            <person name="Ebensen T."/>
            <person name="Gaigalat L."/>
            <person name="Herrmann S."/>
            <person name="Khachane A.N."/>
            <person name="Larisch C."/>
            <person name="Link S."/>
            <person name="Linke B."/>
            <person name="Meyer F."/>
            <person name="Mormann S."/>
            <person name="Nakunst D."/>
            <person name="Rueckert C."/>
            <person name="Schneiker-Bekel S."/>
            <person name="Schulze K."/>
            <person name="Vorhoelter F.J."/>
            <person name="Yevsa T."/>
            <person name="Engle J.T."/>
            <person name="Goldman W.E."/>
            <person name="Puehler A."/>
            <person name="Goebel U.B."/>
            <person name="Goesmann A."/>
            <person name="Bloecker H."/>
            <person name="Kaiser O."/>
            <person name="Martinez-Arias R."/>
        </authorList>
    </citation>
    <scope>NUCLEOTIDE SEQUENCE [LARGE SCALE GENOMIC DNA]</scope>
    <source>
        <strain evidence="7">ATCC BAA-461 / DSM 12804 / CCUG 43448 / CIP 107267 / Se-1111R</strain>
    </source>
</reference>
<dbReference type="SUPFAM" id="SSF47203">
    <property type="entry name" value="Acyl-CoA dehydrogenase C-terminal domain-like"/>
    <property type="match status" value="1"/>
</dbReference>
<dbReference type="InterPro" id="IPR041490">
    <property type="entry name" value="KstR2_TetR_C"/>
</dbReference>
<sequence length="589" mass="62618">MEIIWSPVLDPAAARWQALARDAVQQGESDDAASSLRDSGLLKLVRTRRQDAAPLPLTTVLSVLEILAVPRLMLARQLAAAVVAETAAARLRTNEGKGARLAGGAAAGLLLPMYSVDDAEPTIEARAEQRGWRLSGQGRWMGQYQHGAAFLLFAATVPARGADNISAFVVPGSILELGATEDPGDAAQANRFQCDVALRAGHMLGRPGTARAAMRQAAALCRLTAAAQAVGLGLAAYELARGIMPWLAPGDTPGPDAHQLAGCATAISAARALLYEAAHGEQAERDAGLTSVMALLSASECAERTIQASRQIVGDGAPGMQALLQASQVQQADVGPSRAHATLLAGRILPSVSATPGVPLMARNANTRSAESPGRVAEILDAAAAAFTQYSYDATTLDQIGDALGVSKGSIYYHYRSKADLWVAVYRRAMEMNIDAITPIARQAGVHALDRLYRMAHAHSLQVMKHLSYQRVAVQGLEAHLMGRVSEEQRASLAEVISLRDHYEELFVSVLTQAIEAGELPRQNPRLSIKPLFGAINWTTMWYQPRPGETAADRDALASRLATFVLSGLTQSYEPVAELPAATHQPNTH</sequence>
<keyword evidence="1" id="KW-0805">Transcription regulation</keyword>
<dbReference type="Pfam" id="PF17932">
    <property type="entry name" value="TetR_C_24"/>
    <property type="match status" value="1"/>
</dbReference>
<dbReference type="STRING" id="94624.Bpet1937"/>
<dbReference type="PROSITE" id="PS50977">
    <property type="entry name" value="HTH_TETR_2"/>
    <property type="match status" value="1"/>
</dbReference>
<dbReference type="GO" id="GO:0000976">
    <property type="term" value="F:transcription cis-regulatory region binding"/>
    <property type="evidence" value="ECO:0007669"/>
    <property type="project" value="TreeGrafter"/>
</dbReference>
<name>A9IJS0_BORPD</name>
<dbReference type="InterPro" id="IPR001647">
    <property type="entry name" value="HTH_TetR"/>
</dbReference>
<evidence type="ECO:0000256" key="1">
    <source>
        <dbReference type="ARBA" id="ARBA00023015"/>
    </source>
</evidence>
<dbReference type="SUPFAM" id="SSF48498">
    <property type="entry name" value="Tetracyclin repressor-like, C-terminal domain"/>
    <property type="match status" value="1"/>
</dbReference>
<feature type="domain" description="HTH tetR-type" evidence="5">
    <location>
        <begin position="373"/>
        <end position="433"/>
    </location>
</feature>
<dbReference type="Gene3D" id="1.20.140.10">
    <property type="entry name" value="Butyryl-CoA Dehydrogenase, subunit A, domain 3"/>
    <property type="match status" value="1"/>
</dbReference>
<gene>
    <name evidence="6" type="ordered locus">Bpet1937</name>
</gene>
<evidence type="ECO:0000259" key="5">
    <source>
        <dbReference type="PROSITE" id="PS50977"/>
    </source>
</evidence>
<evidence type="ECO:0000256" key="3">
    <source>
        <dbReference type="ARBA" id="ARBA00023163"/>
    </source>
</evidence>
<dbReference type="Gene3D" id="2.40.110.10">
    <property type="entry name" value="Butyryl-CoA Dehydrogenase, subunit A, domain 2"/>
    <property type="match status" value="1"/>
</dbReference>
<dbReference type="Pfam" id="PF00440">
    <property type="entry name" value="TetR_N"/>
    <property type="match status" value="1"/>
</dbReference>
<dbReference type="PRINTS" id="PR00455">
    <property type="entry name" value="HTHTETR"/>
</dbReference>
<dbReference type="AlphaFoldDB" id="A9IJS0"/>
<evidence type="ECO:0000256" key="4">
    <source>
        <dbReference type="PROSITE-ProRule" id="PRU00335"/>
    </source>
</evidence>
<dbReference type="InterPro" id="IPR046373">
    <property type="entry name" value="Acyl-CoA_Oxase/DH_mid-dom_sf"/>
</dbReference>
<dbReference type="InterPro" id="IPR050109">
    <property type="entry name" value="HTH-type_TetR-like_transc_reg"/>
</dbReference>
<dbReference type="eggNOG" id="COG1960">
    <property type="taxonomic scope" value="Bacteria"/>
</dbReference>
<accession>A9IJS0</accession>
<evidence type="ECO:0000313" key="6">
    <source>
        <dbReference type="EMBL" id="CAP42276.1"/>
    </source>
</evidence>
<evidence type="ECO:0000313" key="7">
    <source>
        <dbReference type="Proteomes" id="UP000001225"/>
    </source>
</evidence>
<dbReference type="eggNOG" id="COG1309">
    <property type="taxonomic scope" value="Bacteria"/>
</dbReference>
<keyword evidence="2 4" id="KW-0238">DNA-binding</keyword>
<dbReference type="PANTHER" id="PTHR30055:SF234">
    <property type="entry name" value="HTH-TYPE TRANSCRIPTIONAL REGULATOR BETI"/>
    <property type="match status" value="1"/>
</dbReference>
<organism evidence="6 7">
    <name type="scientific">Bordetella petrii (strain ATCC BAA-461 / DSM 12804 / CCUG 43448 / CIP 107267 / Se-1111R)</name>
    <dbReference type="NCBI Taxonomy" id="340100"/>
    <lineage>
        <taxon>Bacteria</taxon>
        <taxon>Pseudomonadati</taxon>
        <taxon>Pseudomonadota</taxon>
        <taxon>Betaproteobacteria</taxon>
        <taxon>Burkholderiales</taxon>
        <taxon>Alcaligenaceae</taxon>
        <taxon>Bordetella</taxon>
    </lineage>
</organism>
<dbReference type="GO" id="GO:0016627">
    <property type="term" value="F:oxidoreductase activity, acting on the CH-CH group of donors"/>
    <property type="evidence" value="ECO:0007669"/>
    <property type="project" value="InterPro"/>
</dbReference>
<proteinExistence type="predicted"/>